<dbReference type="RefSeq" id="WP_157613203.1">
    <property type="nucleotide sequence ID" value="NZ_CP046622.1"/>
</dbReference>
<evidence type="ECO:0000313" key="2">
    <source>
        <dbReference type="Proteomes" id="UP000425817"/>
    </source>
</evidence>
<protein>
    <submittedName>
        <fullName evidence="1">Uncharacterized protein</fullName>
    </submittedName>
</protein>
<reference evidence="1 2" key="1">
    <citation type="submission" date="2019-12" db="EMBL/GenBank/DDBJ databases">
        <title>Hybrid Genome Assemblies of two High G+C Isolates from Undergraduate Microbiology Courses.</title>
        <authorList>
            <person name="Ne Ville C.J."/>
            <person name="Enright D."/>
            <person name="Hernandez I."/>
            <person name="Dodsworth J."/>
            <person name="Orwin P.M."/>
        </authorList>
    </citation>
    <scope>NUCLEOTIDE SEQUENCE [LARGE SCALE GENOMIC DNA]</scope>
    <source>
        <strain evidence="1 2">CSUSB</strain>
    </source>
</reference>
<accession>A0A6I6HGC2</accession>
<sequence length="66" mass="7142">MNHLLGKDAAVAMLRELLHEAEFGSLSCMALRIFRSDGVAEDFVVGGTAQQQAGVWAELQPELGQQ</sequence>
<dbReference type="Proteomes" id="UP000425817">
    <property type="component" value="Chromosome"/>
</dbReference>
<organism evidence="1 2">
    <name type="scientific">Variovorax paradoxus</name>
    <dbReference type="NCBI Taxonomy" id="34073"/>
    <lineage>
        <taxon>Bacteria</taxon>
        <taxon>Pseudomonadati</taxon>
        <taxon>Pseudomonadota</taxon>
        <taxon>Betaproteobacteria</taxon>
        <taxon>Burkholderiales</taxon>
        <taxon>Comamonadaceae</taxon>
        <taxon>Variovorax</taxon>
    </lineage>
</organism>
<name>A0A6I6HGC2_VARPD</name>
<dbReference type="OrthoDB" id="9858406at2"/>
<dbReference type="AlphaFoldDB" id="A0A6I6HGC2"/>
<dbReference type="EMBL" id="CP046622">
    <property type="protein sequence ID" value="QGW81818.1"/>
    <property type="molecule type" value="Genomic_DNA"/>
</dbReference>
<gene>
    <name evidence="1" type="ORF">GOQ09_09550</name>
</gene>
<proteinExistence type="predicted"/>
<evidence type="ECO:0000313" key="1">
    <source>
        <dbReference type="EMBL" id="QGW81818.1"/>
    </source>
</evidence>